<organism evidence="3 4">
    <name type="scientific">Thiothrix lacustris</name>
    <dbReference type="NCBI Taxonomy" id="525917"/>
    <lineage>
        <taxon>Bacteria</taxon>
        <taxon>Pseudomonadati</taxon>
        <taxon>Pseudomonadota</taxon>
        <taxon>Gammaproteobacteria</taxon>
        <taxon>Thiotrichales</taxon>
        <taxon>Thiotrichaceae</taxon>
        <taxon>Thiothrix</taxon>
    </lineage>
</organism>
<dbReference type="SUPFAM" id="SSF52266">
    <property type="entry name" value="SGNH hydrolase"/>
    <property type="match status" value="1"/>
</dbReference>
<accession>A0A1Y1QND2</accession>
<keyword evidence="1" id="KW-0378">Hydrolase</keyword>
<evidence type="ECO:0000259" key="2">
    <source>
        <dbReference type="Pfam" id="PF03629"/>
    </source>
</evidence>
<protein>
    <recommendedName>
        <fullName evidence="2">Sialate O-acetylesterase domain-containing protein</fullName>
    </recommendedName>
</protein>
<dbReference type="InterPro" id="IPR052940">
    <property type="entry name" value="Carb_Esterase_6"/>
</dbReference>
<dbReference type="Pfam" id="PF03629">
    <property type="entry name" value="SASA"/>
    <property type="match status" value="1"/>
</dbReference>
<dbReference type="PANTHER" id="PTHR31988:SF19">
    <property type="entry name" value="9-O-ACETYL-N-ACETYLNEURAMINIC ACID DEACETYLASE-RELATED"/>
    <property type="match status" value="1"/>
</dbReference>
<evidence type="ECO:0000313" key="4">
    <source>
        <dbReference type="Proteomes" id="UP000192491"/>
    </source>
</evidence>
<feature type="domain" description="Sialate O-acetylesterase" evidence="2">
    <location>
        <begin position="25"/>
        <end position="242"/>
    </location>
</feature>
<evidence type="ECO:0000313" key="3">
    <source>
        <dbReference type="EMBL" id="OQX09652.1"/>
    </source>
</evidence>
<dbReference type="AlphaFoldDB" id="A0A1Y1QND2"/>
<comment type="caution">
    <text evidence="3">The sequence shown here is derived from an EMBL/GenBank/DDBJ whole genome shotgun (WGS) entry which is preliminary data.</text>
</comment>
<dbReference type="Proteomes" id="UP000192491">
    <property type="component" value="Unassembled WGS sequence"/>
</dbReference>
<evidence type="ECO:0000256" key="1">
    <source>
        <dbReference type="ARBA" id="ARBA00022801"/>
    </source>
</evidence>
<dbReference type="PANTHER" id="PTHR31988">
    <property type="entry name" value="ESTERASE, PUTATIVE (DUF303)-RELATED"/>
    <property type="match status" value="1"/>
</dbReference>
<reference evidence="3 4" key="1">
    <citation type="submission" date="2017-01" db="EMBL/GenBank/DDBJ databases">
        <title>Novel large sulfur bacteria in the metagenomes of groundwater-fed chemosynthetic microbial mats in the Lake Huron basin.</title>
        <authorList>
            <person name="Sharrar A.M."/>
            <person name="Flood B.E."/>
            <person name="Bailey J.V."/>
            <person name="Jones D.S."/>
            <person name="Biddanda B."/>
            <person name="Ruberg S.A."/>
            <person name="Marcus D.N."/>
            <person name="Dick G.J."/>
        </authorList>
    </citation>
    <scope>NUCLEOTIDE SEQUENCE [LARGE SCALE GENOMIC DNA]</scope>
    <source>
        <strain evidence="3">A8</strain>
    </source>
</reference>
<dbReference type="GO" id="GO:0016788">
    <property type="term" value="F:hydrolase activity, acting on ester bonds"/>
    <property type="evidence" value="ECO:0007669"/>
    <property type="project" value="UniProtKB-ARBA"/>
</dbReference>
<dbReference type="InterPro" id="IPR005181">
    <property type="entry name" value="SASA"/>
</dbReference>
<dbReference type="EMBL" id="MTEJ01000137">
    <property type="protein sequence ID" value="OQX09652.1"/>
    <property type="molecule type" value="Genomic_DNA"/>
</dbReference>
<sequence length="246" mass="27712">MRIFGGISLLLLLLLHPATLWAKDRLIIMAGQSNMMGRGKTFHLPANYKNTPKNIAFFYQGRPHKLAEFAFFGPEVAFAHEVARAFPQDRIILVKQAATGSSIKQWQPDGALYRGLLRQIGFATDTYPATVDAVLWMQGESDARSQAQEANQYGSRLEHLVQRFRIDLAAPHSLFLVGQINPEHPAFLMTNNVRQQQQRIQQQVPNTVLISTDGLGKMADRIHYDAQGQLQLGKRFAQAYIKRAKS</sequence>
<proteinExistence type="predicted"/>
<name>A0A1Y1QND2_9GAMM</name>
<dbReference type="Gene3D" id="3.40.50.1110">
    <property type="entry name" value="SGNH hydrolase"/>
    <property type="match status" value="1"/>
</dbReference>
<dbReference type="InterPro" id="IPR036514">
    <property type="entry name" value="SGNH_hydro_sf"/>
</dbReference>
<gene>
    <name evidence="3" type="ORF">BWK73_22275</name>
</gene>